<evidence type="ECO:0000259" key="9">
    <source>
        <dbReference type="Pfam" id="PF13742"/>
    </source>
</evidence>
<feature type="compositionally biased region" description="Low complexity" evidence="7">
    <location>
        <begin position="470"/>
        <end position="480"/>
    </location>
</feature>
<organism evidence="10 11">
    <name type="scientific">Sneathiella chungangensis</name>
    <dbReference type="NCBI Taxonomy" id="1418234"/>
    <lineage>
        <taxon>Bacteria</taxon>
        <taxon>Pseudomonadati</taxon>
        <taxon>Pseudomonadota</taxon>
        <taxon>Alphaproteobacteria</taxon>
        <taxon>Sneathiellales</taxon>
        <taxon>Sneathiellaceae</taxon>
        <taxon>Sneathiella</taxon>
    </lineage>
</organism>
<dbReference type="HAMAP" id="MF_00378">
    <property type="entry name" value="Exonuc_7_L"/>
    <property type="match status" value="1"/>
</dbReference>
<dbReference type="OrthoDB" id="9802795at2"/>
<accession>A0A845MHR1</accession>
<keyword evidence="4 5" id="KW-0269">Exonuclease</keyword>
<dbReference type="InterPro" id="IPR020579">
    <property type="entry name" value="Exonuc_VII_lsu_C"/>
</dbReference>
<comment type="function">
    <text evidence="5">Bidirectionally degrades single-stranded DNA into large acid-insoluble oligonucleotides, which are then degraded further into small acid-soluble oligonucleotides.</text>
</comment>
<dbReference type="GO" id="GO:0003676">
    <property type="term" value="F:nucleic acid binding"/>
    <property type="evidence" value="ECO:0007669"/>
    <property type="project" value="InterPro"/>
</dbReference>
<dbReference type="InterPro" id="IPR003753">
    <property type="entry name" value="Exonuc_VII_L"/>
</dbReference>
<evidence type="ECO:0000256" key="1">
    <source>
        <dbReference type="ARBA" id="ARBA00022490"/>
    </source>
</evidence>
<dbReference type="AlphaFoldDB" id="A0A845MHR1"/>
<feature type="domain" description="Exonuclease VII large subunit C-terminal" evidence="8">
    <location>
        <begin position="131"/>
        <end position="447"/>
    </location>
</feature>
<comment type="catalytic activity">
    <reaction evidence="5 6">
        <text>Exonucleolytic cleavage in either 5'- to 3'- or 3'- to 5'-direction to yield nucleoside 5'-phosphates.</text>
        <dbReference type="EC" id="3.1.11.6"/>
    </reaction>
</comment>
<sequence>MSENLSSGSSNIHEYTVSELSGALKRTVEDVFGHVRVRAEISGLKRAASGHVYLTLKDDKAVLDGVMWRGTADRLSFRPEDGLEVICTGKLTTYPGRSKYQIVIEAMEPVGVGALMALLEERKKKLAAEGLFDPARKRPLPYLPSVIGVVTSPTGAVIRDILHRLRDRFPVHVLLWPVLVQGETAAGQIAAAIRGFNALPENSDIPRPDLLIVARGGGSLEDLWAFNEEEVVRATAESAIPLISAVGHETDTTLIDFASDQRAPTPTAAAEIAVPVRAELIAYVDDQERRIKRSLNRSLVDKRERLAGLSRGLRDPASLIAERVQHLDHLESRLRQSVVGNLNFKLQLYTGAAAKLRPQLLDRSLQQYREKMIVIDRQMARSIGIKQERAGDRLNSAVRLLESLSFRRVLKRGYSIVWDETGKPISSIKEATAGKSVDVEFADGKSAAVFADGSQMGGKSPPPKPKAKKTSPQSKQGRLL</sequence>
<dbReference type="EMBL" id="WTVA01000015">
    <property type="protein sequence ID" value="MZR23508.1"/>
    <property type="molecule type" value="Genomic_DNA"/>
</dbReference>
<dbReference type="GO" id="GO:0005737">
    <property type="term" value="C:cytoplasm"/>
    <property type="evidence" value="ECO:0007669"/>
    <property type="project" value="UniProtKB-SubCell"/>
</dbReference>
<keyword evidence="3 5" id="KW-0378">Hydrolase</keyword>
<evidence type="ECO:0000256" key="7">
    <source>
        <dbReference type="SAM" id="MobiDB-lite"/>
    </source>
</evidence>
<comment type="caution">
    <text evidence="10">The sequence shown here is derived from an EMBL/GenBank/DDBJ whole genome shotgun (WGS) entry which is preliminary data.</text>
</comment>
<evidence type="ECO:0000256" key="6">
    <source>
        <dbReference type="RuleBase" id="RU004355"/>
    </source>
</evidence>
<feature type="domain" description="OB-fold nucleic acid binding" evidence="9">
    <location>
        <begin position="15"/>
        <end position="108"/>
    </location>
</feature>
<dbReference type="GO" id="GO:0008855">
    <property type="term" value="F:exodeoxyribonuclease VII activity"/>
    <property type="evidence" value="ECO:0007669"/>
    <property type="project" value="UniProtKB-UniRule"/>
</dbReference>
<reference evidence="10 11" key="1">
    <citation type="journal article" date="2014" name="Int. J. Syst. Evol. Microbiol.">
        <title>Sneathiella chungangensis sp. nov., isolated from a marine sand, and emended description of the genus Sneathiella.</title>
        <authorList>
            <person name="Siamphan C."/>
            <person name="Kim H."/>
            <person name="Lee J.S."/>
            <person name="Kim W."/>
        </authorList>
    </citation>
    <scope>NUCLEOTIDE SEQUENCE [LARGE SCALE GENOMIC DNA]</scope>
    <source>
        <strain evidence="10 11">KCTC 32476</strain>
    </source>
</reference>
<keyword evidence="11" id="KW-1185">Reference proteome</keyword>
<dbReference type="CDD" id="cd04489">
    <property type="entry name" value="ExoVII_LU_OBF"/>
    <property type="match status" value="1"/>
</dbReference>
<comment type="similarity">
    <text evidence="5 6">Belongs to the XseA family.</text>
</comment>
<comment type="subcellular location">
    <subcellularLocation>
        <location evidence="5 6">Cytoplasm</location>
    </subcellularLocation>
</comment>
<dbReference type="Pfam" id="PF13742">
    <property type="entry name" value="tRNA_anti_2"/>
    <property type="match status" value="1"/>
</dbReference>
<gene>
    <name evidence="5" type="primary">xseA</name>
    <name evidence="10" type="ORF">GQF03_14310</name>
</gene>
<proteinExistence type="inferred from homology"/>
<name>A0A845MHR1_9PROT</name>
<dbReference type="InterPro" id="IPR025824">
    <property type="entry name" value="OB-fold_nuc-bd_dom"/>
</dbReference>
<dbReference type="PANTHER" id="PTHR30008:SF0">
    <property type="entry name" value="EXODEOXYRIBONUCLEASE 7 LARGE SUBUNIT"/>
    <property type="match status" value="1"/>
</dbReference>
<evidence type="ECO:0000256" key="3">
    <source>
        <dbReference type="ARBA" id="ARBA00022801"/>
    </source>
</evidence>
<keyword evidence="2 5" id="KW-0540">Nuclease</keyword>
<dbReference type="GO" id="GO:0009318">
    <property type="term" value="C:exodeoxyribonuclease VII complex"/>
    <property type="evidence" value="ECO:0007669"/>
    <property type="project" value="UniProtKB-UniRule"/>
</dbReference>
<evidence type="ECO:0000256" key="5">
    <source>
        <dbReference type="HAMAP-Rule" id="MF_00378"/>
    </source>
</evidence>
<protein>
    <recommendedName>
        <fullName evidence="5">Exodeoxyribonuclease 7 large subunit</fullName>
        <ecNumber evidence="5">3.1.11.6</ecNumber>
    </recommendedName>
    <alternativeName>
        <fullName evidence="5">Exodeoxyribonuclease VII large subunit</fullName>
        <shortName evidence="5">Exonuclease VII large subunit</shortName>
    </alternativeName>
</protein>
<dbReference type="PANTHER" id="PTHR30008">
    <property type="entry name" value="EXODEOXYRIBONUCLEASE 7 LARGE SUBUNIT"/>
    <property type="match status" value="1"/>
</dbReference>
<dbReference type="NCBIfam" id="TIGR00237">
    <property type="entry name" value="xseA"/>
    <property type="match status" value="1"/>
</dbReference>
<comment type="subunit">
    <text evidence="5">Heterooligomer composed of large and small subunits.</text>
</comment>
<dbReference type="Pfam" id="PF02601">
    <property type="entry name" value="Exonuc_VII_L"/>
    <property type="match status" value="1"/>
</dbReference>
<dbReference type="EC" id="3.1.11.6" evidence="5"/>
<evidence type="ECO:0000259" key="8">
    <source>
        <dbReference type="Pfam" id="PF02601"/>
    </source>
</evidence>
<evidence type="ECO:0000256" key="2">
    <source>
        <dbReference type="ARBA" id="ARBA00022722"/>
    </source>
</evidence>
<evidence type="ECO:0000313" key="10">
    <source>
        <dbReference type="EMBL" id="MZR23508.1"/>
    </source>
</evidence>
<keyword evidence="1 5" id="KW-0963">Cytoplasm</keyword>
<evidence type="ECO:0000313" key="11">
    <source>
        <dbReference type="Proteomes" id="UP000445696"/>
    </source>
</evidence>
<dbReference type="RefSeq" id="WP_161339973.1">
    <property type="nucleotide sequence ID" value="NZ_JBHSDG010000003.1"/>
</dbReference>
<feature type="region of interest" description="Disordered" evidence="7">
    <location>
        <begin position="450"/>
        <end position="480"/>
    </location>
</feature>
<evidence type="ECO:0000256" key="4">
    <source>
        <dbReference type="ARBA" id="ARBA00022839"/>
    </source>
</evidence>
<dbReference type="Proteomes" id="UP000445696">
    <property type="component" value="Unassembled WGS sequence"/>
</dbReference>
<dbReference type="GO" id="GO:0006308">
    <property type="term" value="P:DNA catabolic process"/>
    <property type="evidence" value="ECO:0007669"/>
    <property type="project" value="UniProtKB-UniRule"/>
</dbReference>